<evidence type="ECO:0000256" key="1">
    <source>
        <dbReference type="ARBA" id="ARBA00009508"/>
    </source>
</evidence>
<protein>
    <recommendedName>
        <fullName evidence="2">Complex 1 LYR protein domain-containing protein</fullName>
    </recommendedName>
</protein>
<dbReference type="CDD" id="cd20264">
    <property type="entry name" value="Complex1_LYR_LYRM4"/>
    <property type="match status" value="1"/>
</dbReference>
<comment type="caution">
    <text evidence="3">The sequence shown here is derived from an EMBL/GenBank/DDBJ whole genome shotgun (WGS) entry which is preliminary data.</text>
</comment>
<dbReference type="InterPro" id="IPR008011">
    <property type="entry name" value="Complex1_LYR_dom"/>
</dbReference>
<dbReference type="PANTHER" id="PTHR13166">
    <property type="entry name" value="PROTEIN C6ORF149"/>
    <property type="match status" value="1"/>
</dbReference>
<name>A0AAW0U570_SCYPA</name>
<dbReference type="AlphaFoldDB" id="A0AAW0U570"/>
<reference evidence="3 4" key="1">
    <citation type="submission" date="2023-03" db="EMBL/GenBank/DDBJ databases">
        <title>High-quality genome of Scylla paramamosain provides insights in environmental adaptation.</title>
        <authorList>
            <person name="Zhang L."/>
        </authorList>
    </citation>
    <scope>NUCLEOTIDE SEQUENCE [LARGE SCALE GENOMIC DNA]</scope>
    <source>
        <strain evidence="3">LZ_2023a</strain>
        <tissue evidence="3">Muscle</tissue>
    </source>
</reference>
<dbReference type="Pfam" id="PF05347">
    <property type="entry name" value="Complex1_LYR"/>
    <property type="match status" value="1"/>
</dbReference>
<dbReference type="InterPro" id="IPR051522">
    <property type="entry name" value="ISC_assembly_LYR"/>
</dbReference>
<dbReference type="EMBL" id="JARAKH010000019">
    <property type="protein sequence ID" value="KAK8394553.1"/>
    <property type="molecule type" value="Genomic_DNA"/>
</dbReference>
<sequence>MAAGGRREALALYKALLRESGKFTSYNYREYALRRVRDGFRKAKSLTTEADQKRELEMAKESLQVIKRQVVLGNLYRSPTLVIEK</sequence>
<gene>
    <name evidence="3" type="ORF">O3P69_006601</name>
</gene>
<evidence type="ECO:0000313" key="3">
    <source>
        <dbReference type="EMBL" id="KAK8394553.1"/>
    </source>
</evidence>
<dbReference type="PANTHER" id="PTHR13166:SF7">
    <property type="entry name" value="LYR MOTIF-CONTAINING PROTEIN 4"/>
    <property type="match status" value="1"/>
</dbReference>
<dbReference type="GO" id="GO:0005739">
    <property type="term" value="C:mitochondrion"/>
    <property type="evidence" value="ECO:0007669"/>
    <property type="project" value="TreeGrafter"/>
</dbReference>
<organism evidence="3 4">
    <name type="scientific">Scylla paramamosain</name>
    <name type="common">Mud crab</name>
    <dbReference type="NCBI Taxonomy" id="85552"/>
    <lineage>
        <taxon>Eukaryota</taxon>
        <taxon>Metazoa</taxon>
        <taxon>Ecdysozoa</taxon>
        <taxon>Arthropoda</taxon>
        <taxon>Crustacea</taxon>
        <taxon>Multicrustacea</taxon>
        <taxon>Malacostraca</taxon>
        <taxon>Eumalacostraca</taxon>
        <taxon>Eucarida</taxon>
        <taxon>Decapoda</taxon>
        <taxon>Pleocyemata</taxon>
        <taxon>Brachyura</taxon>
        <taxon>Eubrachyura</taxon>
        <taxon>Portunoidea</taxon>
        <taxon>Portunidae</taxon>
        <taxon>Portuninae</taxon>
        <taxon>Scylla</taxon>
    </lineage>
</organism>
<dbReference type="InterPro" id="IPR045297">
    <property type="entry name" value="Complex1_LYR_LYRM4"/>
</dbReference>
<evidence type="ECO:0000313" key="4">
    <source>
        <dbReference type="Proteomes" id="UP001487740"/>
    </source>
</evidence>
<evidence type="ECO:0000259" key="2">
    <source>
        <dbReference type="Pfam" id="PF05347"/>
    </source>
</evidence>
<dbReference type="GO" id="GO:0016226">
    <property type="term" value="P:iron-sulfur cluster assembly"/>
    <property type="evidence" value="ECO:0007669"/>
    <property type="project" value="InterPro"/>
</dbReference>
<feature type="domain" description="Complex 1 LYR protein" evidence="2">
    <location>
        <begin position="7"/>
        <end position="64"/>
    </location>
</feature>
<dbReference type="Proteomes" id="UP001487740">
    <property type="component" value="Unassembled WGS sequence"/>
</dbReference>
<comment type="similarity">
    <text evidence="1">Belongs to the complex I LYR family.</text>
</comment>
<proteinExistence type="inferred from homology"/>
<keyword evidence="4" id="KW-1185">Reference proteome</keyword>
<accession>A0AAW0U570</accession>
<dbReference type="GO" id="GO:1990221">
    <property type="term" value="C:L-cysteine desulfurase complex"/>
    <property type="evidence" value="ECO:0007669"/>
    <property type="project" value="TreeGrafter"/>
</dbReference>